<feature type="region of interest" description="Disordered" evidence="1">
    <location>
        <begin position="1"/>
        <end position="44"/>
    </location>
</feature>
<proteinExistence type="predicted"/>
<organism evidence="2 3">
    <name type="scientific">Oryza meyeriana var. granulata</name>
    <dbReference type="NCBI Taxonomy" id="110450"/>
    <lineage>
        <taxon>Eukaryota</taxon>
        <taxon>Viridiplantae</taxon>
        <taxon>Streptophyta</taxon>
        <taxon>Embryophyta</taxon>
        <taxon>Tracheophyta</taxon>
        <taxon>Spermatophyta</taxon>
        <taxon>Magnoliopsida</taxon>
        <taxon>Liliopsida</taxon>
        <taxon>Poales</taxon>
        <taxon>Poaceae</taxon>
        <taxon>BOP clade</taxon>
        <taxon>Oryzoideae</taxon>
        <taxon>Oryzeae</taxon>
        <taxon>Oryzinae</taxon>
        <taxon>Oryza</taxon>
        <taxon>Oryza meyeriana</taxon>
    </lineage>
</organism>
<gene>
    <name evidence="2" type="ORF">E2562_012244</name>
</gene>
<sequence length="146" mass="15818">MATTRSSRASTAKGRRGEGRCPWASHGEGSITRGRHRAGRPFSAAAAVRSASSLPAPTPLLDGVTIERDSLLHMVAACGRWLGAPSLHEADLPQGPSRCAQRLGRHAPALHRQHQECRDDLLPHQPRGRRGRDVGEQLGYMSMFSI</sequence>
<dbReference type="Proteomes" id="UP000479710">
    <property type="component" value="Unassembled WGS sequence"/>
</dbReference>
<reference evidence="2 3" key="1">
    <citation type="submission" date="2019-11" db="EMBL/GenBank/DDBJ databases">
        <title>Whole genome sequence of Oryza granulata.</title>
        <authorList>
            <person name="Li W."/>
        </authorList>
    </citation>
    <scope>NUCLEOTIDE SEQUENCE [LARGE SCALE GENOMIC DNA]</scope>
    <source>
        <strain evidence="3">cv. Menghai</strain>
        <tissue evidence="2">Leaf</tissue>
    </source>
</reference>
<evidence type="ECO:0000256" key="1">
    <source>
        <dbReference type="SAM" id="MobiDB-lite"/>
    </source>
</evidence>
<dbReference type="EMBL" id="SPHZ02000007">
    <property type="protein sequence ID" value="KAF0906670.1"/>
    <property type="molecule type" value="Genomic_DNA"/>
</dbReference>
<dbReference type="AlphaFoldDB" id="A0A6G1D2N9"/>
<comment type="caution">
    <text evidence="2">The sequence shown here is derived from an EMBL/GenBank/DDBJ whole genome shotgun (WGS) entry which is preliminary data.</text>
</comment>
<evidence type="ECO:0000313" key="3">
    <source>
        <dbReference type="Proteomes" id="UP000479710"/>
    </source>
</evidence>
<accession>A0A6G1D2N9</accession>
<keyword evidence="3" id="KW-1185">Reference proteome</keyword>
<feature type="compositionally biased region" description="Polar residues" evidence="1">
    <location>
        <begin position="1"/>
        <end position="10"/>
    </location>
</feature>
<name>A0A6G1D2N9_9ORYZ</name>
<evidence type="ECO:0000313" key="2">
    <source>
        <dbReference type="EMBL" id="KAF0906670.1"/>
    </source>
</evidence>
<protein>
    <submittedName>
        <fullName evidence="2">Uncharacterized protein</fullName>
    </submittedName>
</protein>